<organism evidence="1 2">
    <name type="scientific">Clostridium thailandense</name>
    <dbReference type="NCBI Taxonomy" id="2794346"/>
    <lineage>
        <taxon>Bacteria</taxon>
        <taxon>Bacillati</taxon>
        <taxon>Bacillota</taxon>
        <taxon>Clostridia</taxon>
        <taxon>Eubacteriales</taxon>
        <taxon>Clostridiaceae</taxon>
        <taxon>Clostridium</taxon>
    </lineage>
</organism>
<comment type="caution">
    <text evidence="1">The sequence shown here is derived from an EMBL/GenBank/DDBJ whole genome shotgun (WGS) entry which is preliminary data.</text>
</comment>
<dbReference type="PANTHER" id="PTHR13617:SF14">
    <property type="entry name" value="PROTEIN ABHD18"/>
    <property type="match status" value="1"/>
</dbReference>
<dbReference type="GO" id="GO:0016787">
    <property type="term" value="F:hydrolase activity"/>
    <property type="evidence" value="ECO:0007669"/>
    <property type="project" value="UniProtKB-KW"/>
</dbReference>
<sequence length="323" mass="38142">MKRIIATIGDNYGIYDLHKQYSKIDQFYYNEKEVQELNSEYYKFCFRPNMPEIKFENNMRQGVYLNGKLEFSSQIENGDSNKKAIFYYNLCKEEENINVIMIHGWRSEQLNRLESIFLESFINKRYSIYRYILPFHMERCPSTSYSGEYFFSSNINRTLKSVQQCISDVRALIRHIKENEKGKVILMGLSLGGLVTNLICEFEKDIDLLISLFYANNLAFTAFKSIPGKFIKEDFCKHDFSVNLLNDCWRIINPSLRKPIIDLDRVFLISGVYDKYVLGEDTDILWENWGEPKRSLLECGHSGIVLNKKQIRNETLEFINKRI</sequence>
<gene>
    <name evidence="1" type="ORF">I6U48_09575</name>
</gene>
<dbReference type="EMBL" id="JAEEGC010000038">
    <property type="protein sequence ID" value="MBV7273158.1"/>
    <property type="molecule type" value="Genomic_DNA"/>
</dbReference>
<evidence type="ECO:0000313" key="1">
    <source>
        <dbReference type="EMBL" id="MBV7273158.1"/>
    </source>
</evidence>
<proteinExistence type="predicted"/>
<dbReference type="AlphaFoldDB" id="A0A949TVF2"/>
<accession>A0A949TVF2</accession>
<evidence type="ECO:0000313" key="2">
    <source>
        <dbReference type="Proteomes" id="UP000694308"/>
    </source>
</evidence>
<protein>
    <submittedName>
        <fullName evidence="1">Alpha/beta hydrolase</fullName>
    </submittedName>
</protein>
<dbReference type="Proteomes" id="UP000694308">
    <property type="component" value="Unassembled WGS sequence"/>
</dbReference>
<dbReference type="PANTHER" id="PTHR13617">
    <property type="entry name" value="PROTEIN ABHD18"/>
    <property type="match status" value="1"/>
</dbReference>
<dbReference type="RefSeq" id="WP_218320187.1">
    <property type="nucleotide sequence ID" value="NZ_JAEEGC010000038.1"/>
</dbReference>
<reference evidence="1" key="1">
    <citation type="submission" date="2020-12" db="EMBL/GenBank/DDBJ databases">
        <title>Clostridium thailandense sp. nov., a novel acetogenic bacterium isolated from peat land soil in Thailand.</title>
        <authorList>
            <person name="Chaikitkaew S."/>
            <person name="Birkeland N.K."/>
        </authorList>
    </citation>
    <scope>NUCLEOTIDE SEQUENCE</scope>
    <source>
        <strain evidence="1">PL3</strain>
    </source>
</reference>
<keyword evidence="2" id="KW-1185">Reference proteome</keyword>
<name>A0A949TVF2_9CLOT</name>
<keyword evidence="1" id="KW-0378">Hydrolase</keyword>